<feature type="compositionally biased region" description="Basic and acidic residues" evidence="1">
    <location>
        <begin position="89"/>
        <end position="103"/>
    </location>
</feature>
<feature type="compositionally biased region" description="Basic and acidic residues" evidence="1">
    <location>
        <begin position="18"/>
        <end position="38"/>
    </location>
</feature>
<feature type="compositionally biased region" description="Basic and acidic residues" evidence="1">
    <location>
        <begin position="116"/>
        <end position="134"/>
    </location>
</feature>
<evidence type="ECO:0000313" key="3">
    <source>
        <dbReference type="Proteomes" id="UP000028837"/>
    </source>
</evidence>
<feature type="region of interest" description="Disordered" evidence="1">
    <location>
        <begin position="506"/>
        <end position="544"/>
    </location>
</feature>
<feature type="compositionally biased region" description="Low complexity" evidence="1">
    <location>
        <begin position="77"/>
        <end position="88"/>
    </location>
</feature>
<accession>A0A086KR05</accession>
<feature type="compositionally biased region" description="Low complexity" evidence="1">
    <location>
        <begin position="208"/>
        <end position="217"/>
    </location>
</feature>
<feature type="compositionally biased region" description="Basic and acidic residues" evidence="1">
    <location>
        <begin position="141"/>
        <end position="158"/>
    </location>
</feature>
<proteinExistence type="predicted"/>
<dbReference type="Proteomes" id="UP000028837">
    <property type="component" value="Unassembled WGS sequence"/>
</dbReference>
<dbReference type="AlphaFoldDB" id="A0A086KR05"/>
<gene>
    <name evidence="2" type="ORF">TGDOM2_246990</name>
</gene>
<protein>
    <submittedName>
        <fullName evidence="2">Uncharacterized protein</fullName>
    </submittedName>
</protein>
<feature type="compositionally biased region" description="Polar residues" evidence="1">
    <location>
        <begin position="60"/>
        <end position="69"/>
    </location>
</feature>
<evidence type="ECO:0000313" key="2">
    <source>
        <dbReference type="EMBL" id="KFG46823.1"/>
    </source>
</evidence>
<feature type="compositionally biased region" description="Polar residues" evidence="1">
    <location>
        <begin position="528"/>
        <end position="544"/>
    </location>
</feature>
<feature type="compositionally biased region" description="Basic and acidic residues" evidence="1">
    <location>
        <begin position="346"/>
        <end position="368"/>
    </location>
</feature>
<sequence length="544" mass="58621">MRPWSLQTFVGKRRSRKGREPSEAEKSGRPGAEKRELPEPTAFPQGEEDADAPALAKPRSSASGLSSNMGGQGQSVLGEEPGALGGPESLREKAEAEPRDRTSHPRSLQSSASSKDPPRVRNDFSDSSRSRAEESQQSTRETVELSRKTTGRVKDKSQDGLPVSSSAASLKPGSESARGSAARRKPSLHGDLQSEASRVRRSKRSSESESGSDAPASRQSGELASADSRVGKPQSGRRNEERRRVLSGPDTEERQDAGEAGESAEGRPGVRQGKDGTLRVDRSASRDEGSGGRRRLSGSTRRSDDGGGARSTLSRDPIDDRSDAGSRAEGGRQRTRTSSSVLQEEGEGKRTETPEGRENASRDSDDKAFNAAMQPGTELKQLIETALRELDGLDKFLQRPDGVATTALEKTRAVHARVGRDTQRLMDVLEESKRAILEKAEKKRQANVSVKPDQAEQVQQALLDTEAREREKEKTGNLTTKLSKALGMKPTAAKRQLQRLAELRRMTADPSVAPAAPAKMAKATRRASSNVPKITAKNSGSVVV</sequence>
<dbReference type="OrthoDB" id="10419359at2759"/>
<evidence type="ECO:0000256" key="1">
    <source>
        <dbReference type="SAM" id="MobiDB-lite"/>
    </source>
</evidence>
<dbReference type="VEuPathDB" id="ToxoDB:TGDOM2_246990"/>
<name>A0A086KR05_TOXGO</name>
<organism evidence="2 3">
    <name type="scientific">Toxoplasma gondii GAB2-2007-GAL-DOM2</name>
    <dbReference type="NCBI Taxonomy" id="1130820"/>
    <lineage>
        <taxon>Eukaryota</taxon>
        <taxon>Sar</taxon>
        <taxon>Alveolata</taxon>
        <taxon>Apicomplexa</taxon>
        <taxon>Conoidasida</taxon>
        <taxon>Coccidia</taxon>
        <taxon>Eucoccidiorida</taxon>
        <taxon>Eimeriorina</taxon>
        <taxon>Sarcocystidae</taxon>
        <taxon>Toxoplasma</taxon>
    </lineage>
</organism>
<feature type="compositionally biased region" description="Polar residues" evidence="1">
    <location>
        <begin position="105"/>
        <end position="114"/>
    </location>
</feature>
<reference evidence="2 3" key="1">
    <citation type="submission" date="2014-02" db="EMBL/GenBank/DDBJ databases">
        <authorList>
            <person name="Sibley D."/>
            <person name="Venepally P."/>
            <person name="Karamycheva S."/>
            <person name="Hadjithomas M."/>
            <person name="Khan A."/>
            <person name="Brunk B."/>
            <person name="Roos D."/>
            <person name="Caler E."/>
            <person name="Lorenzi H."/>
        </authorList>
    </citation>
    <scope>NUCLEOTIDE SEQUENCE [LARGE SCALE GENOMIC DNA]</scope>
    <source>
        <strain evidence="2 3">GAB2-2007-GAL-DOM2</strain>
    </source>
</reference>
<feature type="compositionally biased region" description="Basic and acidic residues" evidence="1">
    <location>
        <begin position="316"/>
        <end position="332"/>
    </location>
</feature>
<feature type="compositionally biased region" description="Basic and acidic residues" evidence="1">
    <location>
        <begin position="272"/>
        <end position="291"/>
    </location>
</feature>
<feature type="region of interest" description="Disordered" evidence="1">
    <location>
        <begin position="1"/>
        <end position="375"/>
    </location>
</feature>
<dbReference type="EMBL" id="AHZU02000244">
    <property type="protein sequence ID" value="KFG46823.1"/>
    <property type="molecule type" value="Genomic_DNA"/>
</dbReference>
<comment type="caution">
    <text evidence="2">The sequence shown here is derived from an EMBL/GenBank/DDBJ whole genome shotgun (WGS) entry which is preliminary data.</text>
</comment>